<reference evidence="2" key="1">
    <citation type="submission" date="2021-01" db="EMBL/GenBank/DDBJ databases">
        <authorList>
            <person name="Kaushik A."/>
        </authorList>
    </citation>
    <scope>NUCLEOTIDE SEQUENCE</scope>
    <source>
        <strain evidence="2">AG4-R118</strain>
    </source>
</reference>
<feature type="compositionally biased region" description="Basic residues" evidence="1">
    <location>
        <begin position="555"/>
        <end position="567"/>
    </location>
</feature>
<protein>
    <recommendedName>
        <fullName evidence="4">Thioredoxin-like protein AAED1</fullName>
    </recommendedName>
</protein>
<feature type="compositionally biased region" description="Low complexity" evidence="1">
    <location>
        <begin position="535"/>
        <end position="545"/>
    </location>
</feature>
<feature type="region of interest" description="Disordered" evidence="1">
    <location>
        <begin position="1"/>
        <end position="31"/>
    </location>
</feature>
<dbReference type="InterPro" id="IPR036249">
    <property type="entry name" value="Thioredoxin-like_sf"/>
</dbReference>
<feature type="compositionally biased region" description="Polar residues" evidence="1">
    <location>
        <begin position="250"/>
        <end position="259"/>
    </location>
</feature>
<accession>A0A8H2XDX2</accession>
<dbReference type="EMBL" id="CAJMWX010000710">
    <property type="protein sequence ID" value="CAE6424299.1"/>
    <property type="molecule type" value="Genomic_DNA"/>
</dbReference>
<feature type="compositionally biased region" description="Low complexity" evidence="1">
    <location>
        <begin position="577"/>
        <end position="586"/>
    </location>
</feature>
<feature type="compositionally biased region" description="Polar residues" evidence="1">
    <location>
        <begin position="180"/>
        <end position="190"/>
    </location>
</feature>
<feature type="compositionally biased region" description="Low complexity" evidence="1">
    <location>
        <begin position="423"/>
        <end position="438"/>
    </location>
</feature>
<dbReference type="Gene3D" id="3.40.30.10">
    <property type="entry name" value="Glutaredoxin"/>
    <property type="match status" value="1"/>
</dbReference>
<dbReference type="SUPFAM" id="SSF52833">
    <property type="entry name" value="Thioredoxin-like"/>
    <property type="match status" value="1"/>
</dbReference>
<dbReference type="CDD" id="cd02970">
    <property type="entry name" value="PRX_like2"/>
    <property type="match status" value="1"/>
</dbReference>
<feature type="region of interest" description="Disordered" evidence="1">
    <location>
        <begin position="417"/>
        <end position="465"/>
    </location>
</feature>
<evidence type="ECO:0008006" key="4">
    <source>
        <dbReference type="Google" id="ProtNLM"/>
    </source>
</evidence>
<gene>
    <name evidence="2" type="ORF">RDB_LOCUS26077</name>
</gene>
<feature type="region of interest" description="Disordered" evidence="1">
    <location>
        <begin position="172"/>
        <end position="213"/>
    </location>
</feature>
<organism evidence="2 3">
    <name type="scientific">Rhizoctonia solani</name>
    <dbReference type="NCBI Taxonomy" id="456999"/>
    <lineage>
        <taxon>Eukaryota</taxon>
        <taxon>Fungi</taxon>
        <taxon>Dikarya</taxon>
        <taxon>Basidiomycota</taxon>
        <taxon>Agaricomycotina</taxon>
        <taxon>Agaricomycetes</taxon>
        <taxon>Cantharellales</taxon>
        <taxon>Ceratobasidiaceae</taxon>
        <taxon>Rhizoctonia</taxon>
    </lineage>
</organism>
<proteinExistence type="predicted"/>
<dbReference type="PANTHER" id="PTHR28630">
    <property type="match status" value="1"/>
</dbReference>
<dbReference type="PANTHER" id="PTHR28630:SF3">
    <property type="entry name" value="PEROXIREDOXIN-LIKE 2C"/>
    <property type="match status" value="1"/>
</dbReference>
<comment type="caution">
    <text evidence="2">The sequence shown here is derived from an EMBL/GenBank/DDBJ whole genome shotgun (WGS) entry which is preliminary data.</text>
</comment>
<evidence type="ECO:0000313" key="2">
    <source>
        <dbReference type="EMBL" id="CAE6424299.1"/>
    </source>
</evidence>
<dbReference type="InterPro" id="IPR032801">
    <property type="entry name" value="PXL2A/B/C"/>
</dbReference>
<feature type="region of interest" description="Disordered" evidence="1">
    <location>
        <begin position="230"/>
        <end position="259"/>
    </location>
</feature>
<feature type="region of interest" description="Disordered" evidence="1">
    <location>
        <begin position="535"/>
        <end position="586"/>
    </location>
</feature>
<feature type="region of interest" description="Disordered" evidence="1">
    <location>
        <begin position="344"/>
        <end position="380"/>
    </location>
</feature>
<dbReference type="Proteomes" id="UP000663888">
    <property type="component" value="Unassembled WGS sequence"/>
</dbReference>
<name>A0A8H2XDX2_9AGAM</name>
<evidence type="ECO:0000313" key="3">
    <source>
        <dbReference type="Proteomes" id="UP000663888"/>
    </source>
</evidence>
<sequence>MLADSPHTTNNTELPFPPSKPHPYLNQNQSGTTFQTSVSSFTHFAPTFPSHSQTSLGHSIKARYPDPYSDNPFLPLKELRRLRSHEMLNTKVPLMEARKSARVQDDVEGKSPGEAVSLVLDALASTPHTPDLTLDTTLSDDELPNVDFSPTSSTGALPYTSYFARNRRDSIDSEYDGYNTPVNDQASISSDIPEDRDTDDPTCTNQDEHGVIETDPREPTATVEIHAGVILSTQDKAQNPSRKRPPPIQVGNQGPRSTATQIAAAVTPTTRSGIDVSKTSHSFQTDDSFITVPEGEEDDVVGSPCRRSVKLSDASAFSLSLFPATPTTPMNRQSWVRNGRASMESTSFSPVNRGLGTPVAFSTPRTNPYRSMTPTPTRRPHRATMEIDRPRHSVGLFGPRRASVDAARFVAAAAKPEPISRADTSTDSSYSQTTDSASFYSDAGPSNVSAVEKSRRRGSSCMRSESAFETCAESVSVGRSSKDIFSQSRLGSCEDVLSTRVVPPTRKPVPRVDSELIEMTVPESRMSLPDPAPLSTLPTPPSSVSIHSGPIQLKTKAKKKKKGRKLVISHPHINDESSPTTLSNTTLPIGPKIMYSDSIGSLRDELLGNGGSLGVLAKAKGKRLRKAKKQSRLPFDRYSLPNEDQLRLASDMYVYDENSRPVRFGDIFKDQKTAICFIRHFWCPLCQDYMSSIVHLTEPSLIQKAGVKLVIIGNGSPGMIKSYKTDVFHCPYEMYTDPDRKVYNALGMTLRTNDGGSEQEKGSYVKHGTFTGTMMVLKRALKMPLANAGDIKQLGGEFILGPGLNCSFASRMHTTRSHTPIRDLLQAAGVSMNPWSTELSILSSPVDSLRWTDAQNEDMNNMIRKGLRASCGGENCPLDAGVEIKKQDLSEFRLLIQRLKDAGSESEPDPESEVQLPATYRVEVMGQSRTELDQLGAAEEARGRW</sequence>
<feature type="compositionally biased region" description="Polar residues" evidence="1">
    <location>
        <begin position="1"/>
        <end position="13"/>
    </location>
</feature>
<evidence type="ECO:0000256" key="1">
    <source>
        <dbReference type="SAM" id="MobiDB-lite"/>
    </source>
</evidence>
<feature type="compositionally biased region" description="Polar residues" evidence="1">
    <location>
        <begin position="231"/>
        <end position="240"/>
    </location>
</feature>
<dbReference type="AlphaFoldDB" id="A0A8H2XDX2"/>
<dbReference type="Pfam" id="PF13911">
    <property type="entry name" value="AhpC-TSA_2"/>
    <property type="match status" value="1"/>
</dbReference>